<dbReference type="Pfam" id="PF07631">
    <property type="entry name" value="PSD4"/>
    <property type="match status" value="1"/>
</dbReference>
<name>A0A2S7U2P7_9BACT</name>
<evidence type="ECO:0000313" key="4">
    <source>
        <dbReference type="Proteomes" id="UP000239907"/>
    </source>
</evidence>
<dbReference type="InterPro" id="IPR011478">
    <property type="entry name" value="DUF1585"/>
</dbReference>
<feature type="signal peptide" evidence="1">
    <location>
        <begin position="1"/>
        <end position="21"/>
    </location>
</feature>
<dbReference type="Proteomes" id="UP000239907">
    <property type="component" value="Unassembled WGS sequence"/>
</dbReference>
<dbReference type="RefSeq" id="WP_105043378.1">
    <property type="nucleotide sequence ID" value="NZ_MQWA01000001.1"/>
</dbReference>
<accession>A0A2S7U2P7</accession>
<dbReference type="InterPro" id="IPR025992">
    <property type="entry name" value="Haem-bd"/>
</dbReference>
<organism evidence="3 4">
    <name type="scientific">Rubritalea profundi</name>
    <dbReference type="NCBI Taxonomy" id="1658618"/>
    <lineage>
        <taxon>Bacteria</taxon>
        <taxon>Pseudomonadati</taxon>
        <taxon>Verrucomicrobiota</taxon>
        <taxon>Verrucomicrobiia</taxon>
        <taxon>Verrucomicrobiales</taxon>
        <taxon>Rubritaleaceae</taxon>
        <taxon>Rubritalea</taxon>
    </lineage>
</organism>
<evidence type="ECO:0000256" key="1">
    <source>
        <dbReference type="SAM" id="SignalP"/>
    </source>
</evidence>
<sequence length="1036" mass="119419">MMTLRTLAAILAIPLSAITLAGAEKKVSAWAVPEKIDILLDVYCYACHDEDKQKGDIRLDQLATHSLDARLGLLNKIQEQLFFEEMPPKKKKSQPTTEERTALIEWVSSELKQHDASRLSETLKRPEFGNYVDHNKLFSGEYKNLPGFTRDRRWLVSEFIFNAKINQLIDHPSLRTIDGKRRTVIGDNGVTLNTRFGGGSLRQSITNPFLLPDNIGVRYYDTTALTGGHLLTMISNAKKIAAHMSSEQTMKAHYPAMYRIMQMELEHREVLASRERFLTSHIKKVAQDLHKERHEALLPTFVREQVEEVPEFTDGKGNLTKRDNVGLLARYEAQDLRAIYLGVGMYKRDNVTFEDVIEKCERDWFAFGIHEKRIRMRINIMKVLDKQWDMALIYGNIKKKNYQPEPYKPRSDAEMEIIETAIRKHRKQDDRYSQIIEKCMAEWDASFQAERTAAGQAGKKQIGELVDELFLKILEREPTAQESQENMALTENYMQTLSNQQAIAKLIETLILSSELAYRSEFGQGSADQHGRRMMSPRDASYALAYALTDSAPDQELVTAVKDGRLSTLDDYRREVTRMLKRRDQYYVIDETVQKAGFNSSITNTPIRKLRFFREFFGYTKAMTLFKDDARLSNATSYDNVKGRLVDEADMLVDHILQQDKNVIEELLTTEKFYVYHSSDNAAMKASSDRIKKIYDYFKDYDWNNFTEEELYKHWDFISEMKMMGTVFPDFLKGKRKKNWVRTFKTTMTSYTLRFGNGQKSAPPYDPIPLAHWNKGEAATRTGTRMRGEHVGRLFNIDYANWDYPTTQPAKIANRKGILTHPAWLIAHSLNLENDPVRRGKWVREKLLAGTIPDVPITVDAVIPEDHHKTLRQRLEKKTGEEYCWKCHQQMDPLGLPFEIYDDFGRFRKQERIEHPKNLIKEAPKERAIHLDGRASYKTLPVVAKGVLAGTDDPALDGDVSDAIDLIGRLAKAAKVRQSIIRHAFRYYMGRNEVLSDSKTLIDAEQAYLDNEGSFDAVIISLLTSDSFIYRKSTTN</sequence>
<dbReference type="InterPro" id="IPR013039">
    <property type="entry name" value="DUF1588"/>
</dbReference>
<evidence type="ECO:0000259" key="2">
    <source>
        <dbReference type="SMART" id="SM01235"/>
    </source>
</evidence>
<dbReference type="Pfam" id="PF07624">
    <property type="entry name" value="PSD2"/>
    <property type="match status" value="1"/>
</dbReference>
<feature type="domain" description="Haem-binding" evidence="2">
    <location>
        <begin position="7"/>
        <end position="111"/>
    </location>
</feature>
<protein>
    <recommendedName>
        <fullName evidence="2">Haem-binding domain-containing protein</fullName>
    </recommendedName>
</protein>
<dbReference type="AlphaFoldDB" id="A0A2S7U2P7"/>
<evidence type="ECO:0000313" key="3">
    <source>
        <dbReference type="EMBL" id="PQJ28890.1"/>
    </source>
</evidence>
<feature type="chain" id="PRO_5015567966" description="Haem-binding domain-containing protein" evidence="1">
    <location>
        <begin position="22"/>
        <end position="1036"/>
    </location>
</feature>
<dbReference type="Pfam" id="PF07635">
    <property type="entry name" value="PSCyt1"/>
    <property type="match status" value="1"/>
</dbReference>
<keyword evidence="1" id="KW-0732">Signal</keyword>
<dbReference type="InterPro" id="IPR013042">
    <property type="entry name" value="DUF1592"/>
</dbReference>
<gene>
    <name evidence="3" type="ORF">BSZ32_10560</name>
</gene>
<reference evidence="3 4" key="1">
    <citation type="submission" date="2016-12" db="EMBL/GenBank/DDBJ databases">
        <title>Study of bacterial adaptation to deep sea.</title>
        <authorList>
            <person name="Song J."/>
            <person name="Yoshizawa S."/>
            <person name="Kogure K."/>
        </authorList>
    </citation>
    <scope>NUCLEOTIDE SEQUENCE [LARGE SCALE GENOMIC DNA]</scope>
    <source>
        <strain evidence="3 4">SAORIC-165</strain>
    </source>
</reference>
<dbReference type="EMBL" id="MQWA01000001">
    <property type="protein sequence ID" value="PQJ28890.1"/>
    <property type="molecule type" value="Genomic_DNA"/>
</dbReference>
<keyword evidence="4" id="KW-1185">Reference proteome</keyword>
<dbReference type="OrthoDB" id="174750at2"/>
<comment type="caution">
    <text evidence="3">The sequence shown here is derived from an EMBL/GenBank/DDBJ whole genome shotgun (WGS) entry which is preliminary data.</text>
</comment>
<dbReference type="Pfam" id="PF07627">
    <property type="entry name" value="PSCyt3"/>
    <property type="match status" value="1"/>
</dbReference>
<dbReference type="SMART" id="SM01235">
    <property type="entry name" value="Haem_bd"/>
    <property type="match status" value="1"/>
</dbReference>
<dbReference type="InterPro" id="IPR011429">
    <property type="entry name" value="Cyt_c_Planctomycete-type"/>
</dbReference>
<proteinExistence type="predicted"/>